<organism evidence="1 2">
    <name type="scientific">Eumeta variegata</name>
    <name type="common">Bagworm moth</name>
    <name type="synonym">Eumeta japonica</name>
    <dbReference type="NCBI Taxonomy" id="151549"/>
    <lineage>
        <taxon>Eukaryota</taxon>
        <taxon>Metazoa</taxon>
        <taxon>Ecdysozoa</taxon>
        <taxon>Arthropoda</taxon>
        <taxon>Hexapoda</taxon>
        <taxon>Insecta</taxon>
        <taxon>Pterygota</taxon>
        <taxon>Neoptera</taxon>
        <taxon>Endopterygota</taxon>
        <taxon>Lepidoptera</taxon>
        <taxon>Glossata</taxon>
        <taxon>Ditrysia</taxon>
        <taxon>Tineoidea</taxon>
        <taxon>Psychidae</taxon>
        <taxon>Oiketicinae</taxon>
        <taxon>Eumeta</taxon>
    </lineage>
</organism>
<accession>A0A4C1SQ95</accession>
<proteinExistence type="predicted"/>
<dbReference type="EMBL" id="BGZK01000010">
    <property type="protein sequence ID" value="GBP03408.1"/>
    <property type="molecule type" value="Genomic_DNA"/>
</dbReference>
<reference evidence="1 2" key="1">
    <citation type="journal article" date="2019" name="Commun. Biol.">
        <title>The bagworm genome reveals a unique fibroin gene that provides high tensile strength.</title>
        <authorList>
            <person name="Kono N."/>
            <person name="Nakamura H."/>
            <person name="Ohtoshi R."/>
            <person name="Tomita M."/>
            <person name="Numata K."/>
            <person name="Arakawa K."/>
        </authorList>
    </citation>
    <scope>NUCLEOTIDE SEQUENCE [LARGE SCALE GENOMIC DNA]</scope>
</reference>
<dbReference type="Proteomes" id="UP000299102">
    <property type="component" value="Unassembled WGS sequence"/>
</dbReference>
<dbReference type="AlphaFoldDB" id="A0A4C1SQ95"/>
<protein>
    <submittedName>
        <fullName evidence="1">Uncharacterized protein</fullName>
    </submittedName>
</protein>
<sequence length="79" mass="8653">MVVYRSLFTVQQCSKTTVVTCPVSLNDEALIRLEALRSRATLLKERGQKKVVGGSVVFLFGYAPHNLIGEARGAPAPRH</sequence>
<comment type="caution">
    <text evidence="1">The sequence shown here is derived from an EMBL/GenBank/DDBJ whole genome shotgun (WGS) entry which is preliminary data.</text>
</comment>
<evidence type="ECO:0000313" key="2">
    <source>
        <dbReference type="Proteomes" id="UP000299102"/>
    </source>
</evidence>
<evidence type="ECO:0000313" key="1">
    <source>
        <dbReference type="EMBL" id="GBP03408.1"/>
    </source>
</evidence>
<gene>
    <name evidence="1" type="ORF">EVAR_101782_1</name>
</gene>
<keyword evidence="2" id="KW-1185">Reference proteome</keyword>
<name>A0A4C1SQ95_EUMVA</name>